<dbReference type="Pfam" id="PF22486">
    <property type="entry name" value="MATH_2"/>
    <property type="match status" value="1"/>
</dbReference>
<organism evidence="5">
    <name type="scientific">Guillardia theta</name>
    <name type="common">Cryptophyte</name>
    <name type="synonym">Cryptomonas phi</name>
    <dbReference type="NCBI Taxonomy" id="55529"/>
    <lineage>
        <taxon>Eukaryota</taxon>
        <taxon>Cryptophyceae</taxon>
        <taxon>Pyrenomonadales</taxon>
        <taxon>Geminigeraceae</taxon>
        <taxon>Guillardia</taxon>
    </lineage>
</organism>
<keyword evidence="1 2" id="KW-0175">Coiled coil</keyword>
<protein>
    <recommendedName>
        <fullName evidence="4">MATH domain-containing protein</fullName>
    </recommendedName>
</protein>
<accession>A0A7S4NDY3</accession>
<dbReference type="PANTHER" id="PTHR46236:SF35">
    <property type="entry name" value="MATH DOMAIN-CONTAINING PROTEIN"/>
    <property type="match status" value="1"/>
</dbReference>
<dbReference type="PANTHER" id="PTHR46236">
    <property type="entry name" value="TRAF-LIKE SUPERFAMILY PROTEIN"/>
    <property type="match status" value="1"/>
</dbReference>
<feature type="domain" description="MATH" evidence="4">
    <location>
        <begin position="242"/>
        <end position="391"/>
    </location>
</feature>
<name>A0A7S4NDY3_GUITH</name>
<evidence type="ECO:0000256" key="3">
    <source>
        <dbReference type="SAM" id="MobiDB-lite"/>
    </source>
</evidence>
<reference evidence="5" key="1">
    <citation type="submission" date="2021-01" db="EMBL/GenBank/DDBJ databases">
        <authorList>
            <person name="Corre E."/>
            <person name="Pelletier E."/>
            <person name="Niang G."/>
            <person name="Scheremetjew M."/>
            <person name="Finn R."/>
            <person name="Kale V."/>
            <person name="Holt S."/>
            <person name="Cochrane G."/>
            <person name="Meng A."/>
            <person name="Brown T."/>
            <person name="Cohen L."/>
        </authorList>
    </citation>
    <scope>NUCLEOTIDE SEQUENCE</scope>
    <source>
        <strain evidence="5">CCMP 2712</strain>
    </source>
</reference>
<feature type="compositionally biased region" description="Polar residues" evidence="3">
    <location>
        <begin position="148"/>
        <end position="164"/>
    </location>
</feature>
<feature type="compositionally biased region" description="Low complexity" evidence="3">
    <location>
        <begin position="107"/>
        <end position="120"/>
    </location>
</feature>
<feature type="coiled-coil region" evidence="2">
    <location>
        <begin position="572"/>
        <end position="602"/>
    </location>
</feature>
<feature type="region of interest" description="Disordered" evidence="3">
    <location>
        <begin position="94"/>
        <end position="164"/>
    </location>
</feature>
<feature type="domain" description="MATH" evidence="4">
    <location>
        <begin position="18"/>
        <end position="220"/>
    </location>
</feature>
<dbReference type="InterPro" id="IPR050804">
    <property type="entry name" value="MCC"/>
</dbReference>
<evidence type="ECO:0000313" key="5">
    <source>
        <dbReference type="EMBL" id="CAE2282799.1"/>
    </source>
</evidence>
<feature type="region of interest" description="Disordered" evidence="3">
    <location>
        <begin position="834"/>
        <end position="857"/>
    </location>
</feature>
<dbReference type="InterPro" id="IPR008974">
    <property type="entry name" value="TRAF-like"/>
</dbReference>
<sequence>MFGGSVNRVKDLKKVGDLTTFTWQVGRFRNVSFGDDVRMFPPVQCGFDEWQLVFFPKGCVDMEYASLYVNRLPDPSRRDTAAFATIKVSYAPDYGDRKRKSTKGEVRSSSTSESGSSQSVRSKHSSTKSSSASSRSKASEVSSKASLGKSQASSKLGQSETAAQDETVVKSLSQRFTSEESSWGWESFIELDKFFNPRCCFLTGYETDIQDGTFTMHVEIFAITGVELEPPETDYEITLQGRQRTRWMIKDLEGIHSKIWPNQKISSSEFETDGSWYLDLYPKGYRLDEDKSEYLSIYLHSSRKQAEIGDTRKHSFRFGIFKVNRLDKSVYRMLEEDEEEDVYFPPGSSCVATFNADRRCFGKQCFIPLSHIVNGRLDKSQLKALKVNPDMAAQELIAGRYDAGGSITLILDMSVTDDENWMVQHMLHLIDAFDNPYMSKCSETGTRFDRSAIFGGAKGLPSPCHVCGKLFVSSTLFAGEVTRFPDWGFEVGRDFIVDILVREEENALQNVLKELDFQRQLHSAKMHVANRLTNIRKRMYKTDQEKKVKKHNNSDEEDEELPDKETATGQLLKRIEKELAEQKKFERNLQNLKQEIENAHFSKTVCSKCLEFAKEYQAARRIYAAEDGNTPTIMSKDPFEQDPNRFRWHWKVIRDYVEQEYTGVLSAMQSNIDVSDAKLVGESLKHGRNKGYMSDQIPVTAQGETCWRTEGVGKNAMTLVRGWWYGEPTEIARQCCGRINLHDPDLNDDPETPRDGFCDVRFDRRQGNSKPEMIHCRLTGKVFCTKCTNYKIPLPEYERSPDKCKTLAKVCIEAYERRQATVVRIQDVSEKPPEETVEKKVKGIQQTTVEEEDDDSEPPYVALLRKIPFCGENLADKITDE</sequence>
<dbReference type="InterPro" id="IPR002083">
    <property type="entry name" value="MATH/TRAF_dom"/>
</dbReference>
<proteinExistence type="predicted"/>
<evidence type="ECO:0000256" key="2">
    <source>
        <dbReference type="SAM" id="Coils"/>
    </source>
</evidence>
<evidence type="ECO:0000256" key="1">
    <source>
        <dbReference type="ARBA" id="ARBA00023054"/>
    </source>
</evidence>
<dbReference type="CDD" id="cd00121">
    <property type="entry name" value="MATH"/>
    <property type="match status" value="1"/>
</dbReference>
<feature type="compositionally biased region" description="Low complexity" evidence="3">
    <location>
        <begin position="127"/>
        <end position="146"/>
    </location>
</feature>
<dbReference type="AlphaFoldDB" id="A0A7S4NDY3"/>
<dbReference type="Gene3D" id="2.60.210.10">
    <property type="entry name" value="Apoptosis, Tumor Necrosis Factor Receptor Associated Protein 2, Chain A"/>
    <property type="match status" value="2"/>
</dbReference>
<evidence type="ECO:0000259" key="4">
    <source>
        <dbReference type="PROSITE" id="PS50144"/>
    </source>
</evidence>
<dbReference type="EMBL" id="HBKN01012032">
    <property type="protein sequence ID" value="CAE2282799.1"/>
    <property type="molecule type" value="Transcribed_RNA"/>
</dbReference>
<dbReference type="PROSITE" id="PS50144">
    <property type="entry name" value="MATH"/>
    <property type="match status" value="2"/>
</dbReference>
<feature type="region of interest" description="Disordered" evidence="3">
    <location>
        <begin position="543"/>
        <end position="567"/>
    </location>
</feature>
<dbReference type="SUPFAM" id="SSF49599">
    <property type="entry name" value="TRAF domain-like"/>
    <property type="match status" value="1"/>
</dbReference>
<dbReference type="InterPro" id="IPR013083">
    <property type="entry name" value="Znf_RING/FYVE/PHD"/>
</dbReference>
<dbReference type="Gene3D" id="3.30.40.10">
    <property type="entry name" value="Zinc/RING finger domain, C3HC4 (zinc finger)"/>
    <property type="match status" value="1"/>
</dbReference>
<gene>
    <name evidence="5" type="ORF">GTHE00462_LOCUS9417</name>
</gene>